<dbReference type="Proteomes" id="UP000068016">
    <property type="component" value="Unassembled WGS sequence"/>
</dbReference>
<reference evidence="1 2" key="1">
    <citation type="submission" date="2015-11" db="EMBL/GenBank/DDBJ databases">
        <title>Expanding the genomic diversity of Burkholderia species for the development of highly accurate diagnostics.</title>
        <authorList>
            <person name="Sahl J."/>
            <person name="Keim P."/>
            <person name="Wagner D."/>
        </authorList>
    </citation>
    <scope>NUCLEOTIDE SEQUENCE [LARGE SCALE GENOMIC DNA]</scope>
    <source>
        <strain evidence="1 2">MSMB793WGS</strain>
    </source>
</reference>
<dbReference type="Pfam" id="PF13578">
    <property type="entry name" value="Methyltransf_24"/>
    <property type="match status" value="1"/>
</dbReference>
<evidence type="ECO:0008006" key="3">
    <source>
        <dbReference type="Google" id="ProtNLM"/>
    </source>
</evidence>
<comment type="caution">
    <text evidence="1">The sequence shown here is derived from an EMBL/GenBank/DDBJ whole genome shotgun (WGS) entry which is preliminary data.</text>
</comment>
<proteinExistence type="predicted"/>
<evidence type="ECO:0000313" key="2">
    <source>
        <dbReference type="Proteomes" id="UP000068016"/>
    </source>
</evidence>
<dbReference type="Gene3D" id="3.40.50.150">
    <property type="entry name" value="Vaccinia Virus protein VP39"/>
    <property type="match status" value="1"/>
</dbReference>
<dbReference type="AlphaFoldDB" id="A0A105MAA3"/>
<dbReference type="EMBL" id="LPLZ01000042">
    <property type="protein sequence ID" value="KWN16027.1"/>
    <property type="molecule type" value="Genomic_DNA"/>
</dbReference>
<dbReference type="RefSeq" id="WP_059464671.1">
    <property type="nucleotide sequence ID" value="NZ_CM004192.1"/>
</dbReference>
<accession>A0A105MAA3</accession>
<organism evidence="1 2">
    <name type="scientific">Burkholderia territorii</name>
    <dbReference type="NCBI Taxonomy" id="1503055"/>
    <lineage>
        <taxon>Bacteria</taxon>
        <taxon>Pseudomonadati</taxon>
        <taxon>Pseudomonadota</taxon>
        <taxon>Betaproteobacteria</taxon>
        <taxon>Burkholderiales</taxon>
        <taxon>Burkholderiaceae</taxon>
        <taxon>Burkholderia</taxon>
        <taxon>Burkholderia cepacia complex</taxon>
    </lineage>
</organism>
<name>A0A105MAA3_9BURK</name>
<sequence>MRSLQELRLEFLQYKIEPIGWLGDSPSRFDFYTRTAQGCDSIVELGVFTGLTTTAFMLAQPKRLVSVDITDQYFHIQDELKHAAKALAIDFEFRIADDLAMEPLASDLLFIDTTHTYEQTLAELNRFGPLARKKIVLHDMNTSGVYQAVFQWLWDNKQFHITYHDSRGCGAVVCERHVGY</sequence>
<gene>
    <name evidence="1" type="ORF">WT83_15120</name>
</gene>
<evidence type="ECO:0000313" key="1">
    <source>
        <dbReference type="EMBL" id="KWN16027.1"/>
    </source>
</evidence>
<dbReference type="SUPFAM" id="SSF53335">
    <property type="entry name" value="S-adenosyl-L-methionine-dependent methyltransferases"/>
    <property type="match status" value="1"/>
</dbReference>
<protein>
    <recommendedName>
        <fullName evidence="3">Class I SAM-dependent methyltransferase</fullName>
    </recommendedName>
</protein>
<dbReference type="InterPro" id="IPR029063">
    <property type="entry name" value="SAM-dependent_MTases_sf"/>
</dbReference>